<dbReference type="PANTHER" id="PTHR46696:SF1">
    <property type="entry name" value="CYTOCHROME P450 YJIB-RELATED"/>
    <property type="match status" value="1"/>
</dbReference>
<comment type="similarity">
    <text evidence="1">Belongs to the cytochrome P450 family.</text>
</comment>
<accession>A0A382DF88</accession>
<dbReference type="Gene3D" id="1.10.630.10">
    <property type="entry name" value="Cytochrome P450"/>
    <property type="match status" value="1"/>
</dbReference>
<gene>
    <name evidence="2" type="ORF">METZ01_LOCUS189546</name>
</gene>
<dbReference type="AlphaFoldDB" id="A0A382DF88"/>
<dbReference type="InterPro" id="IPR002397">
    <property type="entry name" value="Cyt_P450_B"/>
</dbReference>
<dbReference type="PANTHER" id="PTHR46696">
    <property type="entry name" value="P450, PUTATIVE (EUROFUNG)-RELATED"/>
    <property type="match status" value="1"/>
</dbReference>
<reference evidence="2" key="1">
    <citation type="submission" date="2018-05" db="EMBL/GenBank/DDBJ databases">
        <authorList>
            <person name="Lanie J.A."/>
            <person name="Ng W.-L."/>
            <person name="Kazmierczak K.M."/>
            <person name="Andrzejewski T.M."/>
            <person name="Davidsen T.M."/>
            <person name="Wayne K.J."/>
            <person name="Tettelin H."/>
            <person name="Glass J.I."/>
            <person name="Rusch D."/>
            <person name="Podicherti R."/>
            <person name="Tsui H.-C.T."/>
            <person name="Winkler M.E."/>
        </authorList>
    </citation>
    <scope>NUCLEOTIDE SEQUENCE</scope>
</reference>
<dbReference type="CDD" id="cd11033">
    <property type="entry name" value="CYP142-like"/>
    <property type="match status" value="1"/>
</dbReference>
<dbReference type="InterPro" id="IPR001128">
    <property type="entry name" value="Cyt_P450"/>
</dbReference>
<dbReference type="Pfam" id="PF00067">
    <property type="entry name" value="p450"/>
    <property type="match status" value="1"/>
</dbReference>
<evidence type="ECO:0000256" key="1">
    <source>
        <dbReference type="ARBA" id="ARBA00010617"/>
    </source>
</evidence>
<proteinExistence type="inferred from homology"/>
<dbReference type="SUPFAM" id="SSF48264">
    <property type="entry name" value="Cytochrome P450"/>
    <property type="match status" value="1"/>
</dbReference>
<name>A0A382DF88_9ZZZZ</name>
<dbReference type="GO" id="GO:0004497">
    <property type="term" value="F:monooxygenase activity"/>
    <property type="evidence" value="ECO:0007669"/>
    <property type="project" value="InterPro"/>
</dbReference>
<dbReference type="EMBL" id="UINC01038940">
    <property type="protein sequence ID" value="SVB36692.1"/>
    <property type="molecule type" value="Genomic_DNA"/>
</dbReference>
<dbReference type="PRINTS" id="PR00359">
    <property type="entry name" value="BP450"/>
</dbReference>
<sequence length="417" mass="47800">MFMSQAEILSETNIDDIPIDEIDVSDPGLYQTDSFYPYFKRLRREEPVHYCADSPYGPYWSITRYDDIMKVELDHATYSSAAHLGGITLRDNPNGKDMASFIGMDPPGHTGQRRTVAPIMAPKNLRNMEETIRYRTGEVLNSLPRGETFDWVDKVSIELTTMMLATLFDFPWEDRRMLTYWSDVATTDYGAPGALVHSDDERLDVLKEMGQYMGRLWKERGRNDGGFDLISMLSQAEATKDMNHMDLIANSVLLIVGGNDTTRNSMSGGLMALCDNPDQFAALRADHNLIKTMVPEIIRYQSAIIHMRRTALRDTEFQGKSIKKGDRVVMWYVSGNWDDEFIDDPTAFKINREKARRHLAFGAGIHRCVGDRLAELQLQILWEEILKRNIQFEIRGEPERIYSNFIRGIKHLPVSIP</sequence>
<dbReference type="GO" id="GO:0020037">
    <property type="term" value="F:heme binding"/>
    <property type="evidence" value="ECO:0007669"/>
    <property type="project" value="InterPro"/>
</dbReference>
<protein>
    <recommendedName>
        <fullName evidence="3">Cytochrome P450</fullName>
    </recommendedName>
</protein>
<dbReference type="GO" id="GO:0016705">
    <property type="term" value="F:oxidoreductase activity, acting on paired donors, with incorporation or reduction of molecular oxygen"/>
    <property type="evidence" value="ECO:0007669"/>
    <property type="project" value="InterPro"/>
</dbReference>
<dbReference type="PRINTS" id="PR00385">
    <property type="entry name" value="P450"/>
</dbReference>
<evidence type="ECO:0008006" key="3">
    <source>
        <dbReference type="Google" id="ProtNLM"/>
    </source>
</evidence>
<organism evidence="2">
    <name type="scientific">marine metagenome</name>
    <dbReference type="NCBI Taxonomy" id="408172"/>
    <lineage>
        <taxon>unclassified sequences</taxon>
        <taxon>metagenomes</taxon>
        <taxon>ecological metagenomes</taxon>
    </lineage>
</organism>
<evidence type="ECO:0000313" key="2">
    <source>
        <dbReference type="EMBL" id="SVB36692.1"/>
    </source>
</evidence>
<dbReference type="PROSITE" id="PS00086">
    <property type="entry name" value="CYTOCHROME_P450"/>
    <property type="match status" value="1"/>
</dbReference>
<dbReference type="InterPro" id="IPR017972">
    <property type="entry name" value="Cyt_P450_CS"/>
</dbReference>
<dbReference type="GO" id="GO:0005506">
    <property type="term" value="F:iron ion binding"/>
    <property type="evidence" value="ECO:0007669"/>
    <property type="project" value="InterPro"/>
</dbReference>
<dbReference type="InterPro" id="IPR036396">
    <property type="entry name" value="Cyt_P450_sf"/>
</dbReference>